<comment type="similarity">
    <text evidence="1 2">Belongs to the enoyl-CoA hydratase/isomerase family.</text>
</comment>
<evidence type="ECO:0000256" key="1">
    <source>
        <dbReference type="ARBA" id="ARBA00005254"/>
    </source>
</evidence>
<dbReference type="KEGG" id="vbo:CKY39_04215"/>
<organism evidence="3 4">
    <name type="scientific">Variovorax boronicumulans</name>
    <dbReference type="NCBI Taxonomy" id="436515"/>
    <lineage>
        <taxon>Bacteria</taxon>
        <taxon>Pseudomonadati</taxon>
        <taxon>Pseudomonadota</taxon>
        <taxon>Betaproteobacteria</taxon>
        <taxon>Burkholderiales</taxon>
        <taxon>Comamonadaceae</taxon>
        <taxon>Variovorax</taxon>
    </lineage>
</organism>
<dbReference type="InterPro" id="IPR001753">
    <property type="entry name" value="Enoyl-CoA_hydra/iso"/>
</dbReference>
<dbReference type="Gene3D" id="3.90.226.10">
    <property type="entry name" value="2-enoyl-CoA Hydratase, Chain A, domain 1"/>
    <property type="match status" value="1"/>
</dbReference>
<dbReference type="EMBL" id="CP023284">
    <property type="protein sequence ID" value="ATA52508.1"/>
    <property type="molecule type" value="Genomic_DNA"/>
</dbReference>
<dbReference type="SUPFAM" id="SSF52096">
    <property type="entry name" value="ClpP/crotonase"/>
    <property type="match status" value="1"/>
</dbReference>
<dbReference type="EC" id="4.2.1.17" evidence="3"/>
<dbReference type="InterPro" id="IPR018376">
    <property type="entry name" value="Enoyl-CoA_hyd/isom_CS"/>
</dbReference>
<dbReference type="CDD" id="cd06558">
    <property type="entry name" value="crotonase-like"/>
    <property type="match status" value="1"/>
</dbReference>
<keyword evidence="3" id="KW-0456">Lyase</keyword>
<dbReference type="PANTHER" id="PTHR43459:SF1">
    <property type="entry name" value="EG:BACN32G11.4 PROTEIN"/>
    <property type="match status" value="1"/>
</dbReference>
<dbReference type="PANTHER" id="PTHR43459">
    <property type="entry name" value="ENOYL-COA HYDRATASE"/>
    <property type="match status" value="1"/>
</dbReference>
<dbReference type="Gene3D" id="1.10.12.10">
    <property type="entry name" value="Lyase 2-enoyl-coa Hydratase, Chain A, domain 2"/>
    <property type="match status" value="1"/>
</dbReference>
<dbReference type="InterPro" id="IPR014748">
    <property type="entry name" value="Enoyl-CoA_hydra_C"/>
</dbReference>
<evidence type="ECO:0000313" key="4">
    <source>
        <dbReference type="Proteomes" id="UP000217154"/>
    </source>
</evidence>
<dbReference type="Pfam" id="PF00378">
    <property type="entry name" value="ECH_1"/>
    <property type="match status" value="1"/>
</dbReference>
<dbReference type="GO" id="GO:0004300">
    <property type="term" value="F:enoyl-CoA hydratase activity"/>
    <property type="evidence" value="ECO:0007669"/>
    <property type="project" value="UniProtKB-EC"/>
</dbReference>
<dbReference type="NCBIfam" id="NF046063">
    <property type="entry name" value="oxepin_alt"/>
    <property type="match status" value="1"/>
</dbReference>
<evidence type="ECO:0000256" key="2">
    <source>
        <dbReference type="RuleBase" id="RU003707"/>
    </source>
</evidence>
<reference evidence="3 4" key="1">
    <citation type="submission" date="2017-09" db="EMBL/GenBank/DDBJ databases">
        <title>The diverse metabolic capabilities of V. boronicumulans make it an excellent choice for continued studies on novel biodegradation.</title>
        <authorList>
            <person name="Sun S."/>
        </authorList>
    </citation>
    <scope>NUCLEOTIDE SEQUENCE [LARGE SCALE GENOMIC DNA]</scope>
    <source>
        <strain evidence="3 4">J1</strain>
    </source>
</reference>
<dbReference type="Proteomes" id="UP000217154">
    <property type="component" value="Chromosome"/>
</dbReference>
<dbReference type="InterPro" id="IPR029045">
    <property type="entry name" value="ClpP/crotonase-like_dom_sf"/>
</dbReference>
<accession>A0A250DDQ2</accession>
<dbReference type="RefSeq" id="WP_095743560.1">
    <property type="nucleotide sequence ID" value="NZ_CP023284.1"/>
</dbReference>
<dbReference type="PROSITE" id="PS00166">
    <property type="entry name" value="ENOYL_COA_HYDRATASE"/>
    <property type="match status" value="1"/>
</dbReference>
<dbReference type="NCBIfam" id="NF005700">
    <property type="entry name" value="PRK07511.1"/>
    <property type="match status" value="1"/>
</dbReference>
<evidence type="ECO:0000313" key="3">
    <source>
        <dbReference type="EMBL" id="ATA52508.1"/>
    </source>
</evidence>
<dbReference type="AlphaFoldDB" id="A0A250DDQ2"/>
<gene>
    <name evidence="3" type="ORF">CKY39_04215</name>
</gene>
<sequence length="271" mass="28461">MTDKTVLISQEGAVRILTNSNPAARNAITPTLYAELSAALTDAQNDPEVGAIVFTGAGDFFCSGGDLNLLAKRRELPEAERREKLEGLHDLIRAIRDCGKPVIAAVEGGAAGAGLSMALACDMLVSARDAFYTVAYVKVGLTPDGGATAFLAEFVSRQLLTELCLTGDRLTAERLHAMGAVNRLTDKGAALAEAIALAAKVANGPQRASARIKTLCRQAHRATLEEQLEAEAVYMVTSQADAEAAEGIGAFLGKRKADFVALRHAPQPDAS</sequence>
<proteinExistence type="inferred from homology"/>
<name>A0A250DDQ2_9BURK</name>
<protein>
    <submittedName>
        <fullName evidence="3">Enoyl-CoA hydratase</fullName>
        <ecNumber evidence="3">4.2.1.17</ecNumber>
    </submittedName>
</protein>